<evidence type="ECO:0000256" key="1">
    <source>
        <dbReference type="ARBA" id="ARBA00008668"/>
    </source>
</evidence>
<protein>
    <recommendedName>
        <fullName evidence="6">Autotransporter domain-containing protein</fullName>
    </recommendedName>
</protein>
<dbReference type="PANTHER" id="PTHR45648:SF22">
    <property type="entry name" value="GDSL LIPASE_ACYLHYDROLASE FAMILY PROTEIN (AFU_ORTHOLOGUE AFUA_4G14700)"/>
    <property type="match status" value="1"/>
</dbReference>
<dbReference type="Proteomes" id="UP000237082">
    <property type="component" value="Unassembled WGS sequence"/>
</dbReference>
<feature type="active site" description="Nucleophile" evidence="4">
    <location>
        <position position="32"/>
    </location>
</feature>
<feature type="active site" evidence="4">
    <location>
        <position position="380"/>
    </location>
</feature>
<dbReference type="Pfam" id="PF03797">
    <property type="entry name" value="Autotransporter"/>
    <property type="match status" value="1"/>
</dbReference>
<dbReference type="InterPro" id="IPR001087">
    <property type="entry name" value="GDSL"/>
</dbReference>
<sequence length="708" mass="73131">MSKRLTAIALATALALPAAANAYSNLYFFGDSLSDVGAFGGLSTTGGGTLQPGARWTTGYQNNWTNILAGYYGLNSVANNPSNSKTSGSGNNFAQGGAIALDYTHATTTPAYAGATIEKTGVDNATSTAILELPTQLGNYLAATGGKADPNAVYSVWIGGNDVIAALGIAGANVNKQGSQNAQAFLADSAATAAGLVQKLQAAGARTIIVPNLPDMSAAPLAVLASLQAVQQQIKTTVVTDAQVGLAWVAAWKVLAQPSSASNSNAIVTAALSAADAALTQQNAKVPLGSVSQAYNAGGIASGLQQLSTGYNQLQDISLQAAGVQHNIVRANINLLFQEILANPGKYGFTSVTGSDCYTSAIQCSSAQNSQKNVFSDYLHPTPAAHQIMGDYVYGLLQAPQFAAALPDSALNNARQLGGALDARYQSIRSQQRAVGTVSAFVDGAFNQDKNNYNGLQDKPKGQLYTLGLDFQATQALSVGLSMSQQQGKTDVSDAGAPGSINDRSTLMAGFVSYNQDKFWVDGDAHVGVGDVDTNRVTTLGPTSVSNGGTTRQTQYGLRVSGGYRLQYRGVTTGPVAGLDYARAKVQGFTEQGGNSSSMYYGSQNQSALIGRVGWQLDATVGQFSPYAKVSYAHAFQQDDRTVTSGLATAQGDWTTNLGKPSSNWVEWTAGVSANFNKSVSVFGQLTASSGKSSGNQTGGNIGVAVSF</sequence>
<dbReference type="PROSITE" id="PS51208">
    <property type="entry name" value="AUTOTRANSPORTER"/>
    <property type="match status" value="1"/>
</dbReference>
<dbReference type="AlphaFoldDB" id="A0A2S5DGC1"/>
<dbReference type="CDD" id="cd01847">
    <property type="entry name" value="Triacylglycerol_lipase_like"/>
    <property type="match status" value="1"/>
</dbReference>
<dbReference type="InterPro" id="IPR036709">
    <property type="entry name" value="Autotransporte_beta_dom_sf"/>
</dbReference>
<name>A0A2S5DGC1_9NEIS</name>
<dbReference type="PANTHER" id="PTHR45648">
    <property type="entry name" value="GDSL LIPASE/ACYLHYDROLASE FAMILY PROTEIN (AFU_ORTHOLOGUE AFUA_4G14700)"/>
    <property type="match status" value="1"/>
</dbReference>
<dbReference type="NCBIfam" id="TIGR01414">
    <property type="entry name" value="autotrans_barl"/>
    <property type="match status" value="1"/>
</dbReference>
<evidence type="ECO:0000256" key="2">
    <source>
        <dbReference type="ARBA" id="ARBA00022729"/>
    </source>
</evidence>
<evidence type="ECO:0000256" key="4">
    <source>
        <dbReference type="PIRSR" id="PIRSR037375-1"/>
    </source>
</evidence>
<dbReference type="InterPro" id="IPR005546">
    <property type="entry name" value="Autotransporte_beta"/>
</dbReference>
<evidence type="ECO:0000256" key="3">
    <source>
        <dbReference type="ARBA" id="ARBA00022801"/>
    </source>
</evidence>
<accession>A0A2S5DGC1</accession>
<keyword evidence="2 5" id="KW-0732">Signal</keyword>
<dbReference type="InterPro" id="IPR006315">
    <property type="entry name" value="OM_autotransptr_brl_dom"/>
</dbReference>
<dbReference type="SUPFAM" id="SSF52266">
    <property type="entry name" value="SGNH hydrolase"/>
    <property type="match status" value="1"/>
</dbReference>
<dbReference type="Gene3D" id="3.40.50.1110">
    <property type="entry name" value="SGNH hydrolase"/>
    <property type="match status" value="1"/>
</dbReference>
<gene>
    <name evidence="7" type="ORF">C2I19_09935</name>
</gene>
<evidence type="ECO:0000256" key="5">
    <source>
        <dbReference type="SAM" id="SignalP"/>
    </source>
</evidence>
<dbReference type="GO" id="GO:0016788">
    <property type="term" value="F:hydrolase activity, acting on ester bonds"/>
    <property type="evidence" value="ECO:0007669"/>
    <property type="project" value="InterPro"/>
</dbReference>
<keyword evidence="3" id="KW-0378">Hydrolase</keyword>
<feature type="chain" id="PRO_5015540206" description="Autotransporter domain-containing protein" evidence="5">
    <location>
        <begin position="23"/>
        <end position="708"/>
    </location>
</feature>
<organism evidence="7 8">
    <name type="scientific">Chromobacterium alticapitis</name>
    <dbReference type="NCBI Taxonomy" id="2073169"/>
    <lineage>
        <taxon>Bacteria</taxon>
        <taxon>Pseudomonadati</taxon>
        <taxon>Pseudomonadota</taxon>
        <taxon>Betaproteobacteria</taxon>
        <taxon>Neisseriales</taxon>
        <taxon>Chromobacteriaceae</taxon>
        <taxon>Chromobacterium</taxon>
    </lineage>
</organism>
<dbReference type="InterPro" id="IPR036514">
    <property type="entry name" value="SGNH_hydro_sf"/>
</dbReference>
<dbReference type="Pfam" id="PF00657">
    <property type="entry name" value="Lipase_GDSL"/>
    <property type="match status" value="1"/>
</dbReference>
<evidence type="ECO:0000313" key="7">
    <source>
        <dbReference type="EMBL" id="POZ62133.1"/>
    </source>
</evidence>
<dbReference type="PIRSF" id="PIRSF037375">
    <property type="entry name" value="Autotrns_EstA"/>
    <property type="match status" value="1"/>
</dbReference>
<proteinExistence type="inferred from homology"/>
<dbReference type="GO" id="GO:0019867">
    <property type="term" value="C:outer membrane"/>
    <property type="evidence" value="ECO:0007669"/>
    <property type="project" value="InterPro"/>
</dbReference>
<dbReference type="Gene3D" id="2.40.128.130">
    <property type="entry name" value="Autotransporter beta-domain"/>
    <property type="match status" value="1"/>
</dbReference>
<dbReference type="InterPro" id="IPR017186">
    <property type="entry name" value="Lipase_autotranspt_EstA"/>
</dbReference>
<dbReference type="RefSeq" id="WP_103902539.1">
    <property type="nucleotide sequence ID" value="NZ_PQWB01000036.1"/>
</dbReference>
<keyword evidence="8" id="KW-1185">Reference proteome</keyword>
<comment type="caution">
    <text evidence="7">The sequence shown here is derived from an EMBL/GenBank/DDBJ whole genome shotgun (WGS) entry which is preliminary data.</text>
</comment>
<dbReference type="InterPro" id="IPR051058">
    <property type="entry name" value="GDSL_Est/Lipase"/>
</dbReference>
<feature type="signal peptide" evidence="5">
    <location>
        <begin position="1"/>
        <end position="22"/>
    </location>
</feature>
<evidence type="ECO:0000313" key="8">
    <source>
        <dbReference type="Proteomes" id="UP000237082"/>
    </source>
</evidence>
<dbReference type="EMBL" id="PQWB01000036">
    <property type="protein sequence ID" value="POZ62133.1"/>
    <property type="molecule type" value="Genomic_DNA"/>
</dbReference>
<feature type="active site" evidence="4">
    <location>
        <position position="377"/>
    </location>
</feature>
<evidence type="ECO:0000259" key="6">
    <source>
        <dbReference type="PROSITE" id="PS51208"/>
    </source>
</evidence>
<dbReference type="OrthoDB" id="5292073at2"/>
<reference evidence="8" key="1">
    <citation type="submission" date="2018-02" db="EMBL/GenBank/DDBJ databases">
        <authorList>
            <person name="O'Hara-Hanley K."/>
            <person name="Soby S."/>
        </authorList>
    </citation>
    <scope>NUCLEOTIDE SEQUENCE [LARGE SCALE GENOMIC DNA]</scope>
    <source>
        <strain evidence="8">MWU14-2602</strain>
    </source>
</reference>
<dbReference type="SMART" id="SM00869">
    <property type="entry name" value="Autotransporter"/>
    <property type="match status" value="1"/>
</dbReference>
<feature type="domain" description="Autotransporter" evidence="6">
    <location>
        <begin position="431"/>
        <end position="708"/>
    </location>
</feature>
<dbReference type="SUPFAM" id="SSF103515">
    <property type="entry name" value="Autotransporter"/>
    <property type="match status" value="1"/>
</dbReference>
<comment type="similarity">
    <text evidence="1">Belongs to the 'GDSL' lipolytic enzyme family.</text>
</comment>